<dbReference type="InterPro" id="IPR011333">
    <property type="entry name" value="SKP1/BTB/POZ_sf"/>
</dbReference>
<dbReference type="PANTHER" id="PTHR26379:SF187">
    <property type="entry name" value="OS07G0655300 PROTEIN"/>
    <property type="match status" value="1"/>
</dbReference>
<protein>
    <recommendedName>
        <fullName evidence="8">BTB domain-containing protein</fullName>
    </recommendedName>
</protein>
<evidence type="ECO:0000256" key="2">
    <source>
        <dbReference type="ARBA" id="ARBA00010846"/>
    </source>
</evidence>
<evidence type="ECO:0008006" key="8">
    <source>
        <dbReference type="Google" id="ProtNLM"/>
    </source>
</evidence>
<keyword evidence="7" id="KW-1185">Reference proteome</keyword>
<dbReference type="PANTHER" id="PTHR26379">
    <property type="entry name" value="BTB/POZ AND MATH DOMAIN-CONTAINING PROTEIN 1"/>
    <property type="match status" value="1"/>
</dbReference>
<dbReference type="Pfam" id="PF00651">
    <property type="entry name" value="BTB"/>
    <property type="match status" value="1"/>
</dbReference>
<dbReference type="InterPro" id="IPR002083">
    <property type="entry name" value="MATH/TRAF_dom"/>
</dbReference>
<dbReference type="CDD" id="cd18280">
    <property type="entry name" value="BTB_POZ_BPM_plant"/>
    <property type="match status" value="1"/>
</dbReference>
<dbReference type="Gene3D" id="3.30.710.10">
    <property type="entry name" value="Potassium Channel Kv1.1, Chain A"/>
    <property type="match status" value="1"/>
</dbReference>
<organism evidence="6 7">
    <name type="scientific">Rhynchospora tenuis</name>
    <dbReference type="NCBI Taxonomy" id="198213"/>
    <lineage>
        <taxon>Eukaryota</taxon>
        <taxon>Viridiplantae</taxon>
        <taxon>Streptophyta</taxon>
        <taxon>Embryophyta</taxon>
        <taxon>Tracheophyta</taxon>
        <taxon>Spermatophyta</taxon>
        <taxon>Magnoliopsida</taxon>
        <taxon>Liliopsida</taxon>
        <taxon>Poales</taxon>
        <taxon>Cyperaceae</taxon>
        <taxon>Cyperoideae</taxon>
        <taxon>Rhynchosporeae</taxon>
        <taxon>Rhynchospora</taxon>
    </lineage>
</organism>
<evidence type="ECO:0000259" key="4">
    <source>
        <dbReference type="PROSITE" id="PS50097"/>
    </source>
</evidence>
<dbReference type="Proteomes" id="UP001210211">
    <property type="component" value="Unassembled WGS sequence"/>
</dbReference>
<gene>
    <name evidence="6" type="ORF">LUZ61_004693</name>
</gene>
<dbReference type="AlphaFoldDB" id="A0AAD5ZNB3"/>
<dbReference type="EMBL" id="JAMRDG010000001">
    <property type="protein sequence ID" value="KAJ3700988.1"/>
    <property type="molecule type" value="Genomic_DNA"/>
</dbReference>
<dbReference type="PROSITE" id="PS50097">
    <property type="entry name" value="BTB"/>
    <property type="match status" value="1"/>
</dbReference>
<dbReference type="SUPFAM" id="SSF54695">
    <property type="entry name" value="POZ domain"/>
    <property type="match status" value="1"/>
</dbReference>
<accession>A0AAD5ZNB3</accession>
<dbReference type="InterPro" id="IPR008974">
    <property type="entry name" value="TRAF-like"/>
</dbReference>
<keyword evidence="3" id="KW-0732">Signal</keyword>
<proteinExistence type="inferred from homology"/>
<dbReference type="Pfam" id="PF22486">
    <property type="entry name" value="MATH_2"/>
    <property type="match status" value="1"/>
</dbReference>
<dbReference type="SUPFAM" id="SSF49599">
    <property type="entry name" value="TRAF domain-like"/>
    <property type="match status" value="1"/>
</dbReference>
<evidence type="ECO:0000313" key="7">
    <source>
        <dbReference type="Proteomes" id="UP001210211"/>
    </source>
</evidence>
<dbReference type="InterPro" id="IPR045005">
    <property type="entry name" value="BPM1-6"/>
</dbReference>
<feature type="domain" description="BTB" evidence="4">
    <location>
        <begin position="198"/>
        <end position="265"/>
    </location>
</feature>
<comment type="caution">
    <text evidence="6">The sequence shown here is derived from an EMBL/GenBank/DDBJ whole genome shotgun (WGS) entry which is preliminary data.</text>
</comment>
<dbReference type="Pfam" id="PF24570">
    <property type="entry name" value="BACK_BPM_SPOP"/>
    <property type="match status" value="1"/>
</dbReference>
<reference evidence="6 7" key="1">
    <citation type="journal article" date="2022" name="Cell">
        <title>Repeat-based holocentromeres influence genome architecture and karyotype evolution.</title>
        <authorList>
            <person name="Hofstatter P.G."/>
            <person name="Thangavel G."/>
            <person name="Lux T."/>
            <person name="Neumann P."/>
            <person name="Vondrak T."/>
            <person name="Novak P."/>
            <person name="Zhang M."/>
            <person name="Costa L."/>
            <person name="Castellani M."/>
            <person name="Scott A."/>
            <person name="Toegelov H."/>
            <person name="Fuchs J."/>
            <person name="Mata-Sucre Y."/>
            <person name="Dias Y."/>
            <person name="Vanzela A.L.L."/>
            <person name="Huettel B."/>
            <person name="Almeida C.C.S."/>
            <person name="Simkova H."/>
            <person name="Souza G."/>
            <person name="Pedrosa-Harand A."/>
            <person name="Macas J."/>
            <person name="Mayer K.F.X."/>
            <person name="Houben A."/>
            <person name="Marques A."/>
        </authorList>
    </citation>
    <scope>NUCLEOTIDE SEQUENCE [LARGE SCALE GENOMIC DNA]</scope>
    <source>
        <strain evidence="6">RhyTen1mFocal</strain>
    </source>
</reference>
<comment type="pathway">
    <text evidence="1">Protein modification; protein ubiquitination.</text>
</comment>
<evidence type="ECO:0000259" key="5">
    <source>
        <dbReference type="PROSITE" id="PS50144"/>
    </source>
</evidence>
<dbReference type="Gene3D" id="1.25.40.420">
    <property type="match status" value="1"/>
</dbReference>
<name>A0AAD5ZNB3_9POAL</name>
<dbReference type="GO" id="GO:0016567">
    <property type="term" value="P:protein ubiquitination"/>
    <property type="evidence" value="ECO:0007669"/>
    <property type="project" value="InterPro"/>
</dbReference>
<feature type="signal peptide" evidence="3">
    <location>
        <begin position="1"/>
        <end position="15"/>
    </location>
</feature>
<evidence type="ECO:0000256" key="3">
    <source>
        <dbReference type="SAM" id="SignalP"/>
    </source>
</evidence>
<sequence length="369" mass="40845">MLTYVALALTATWLGSPLLRIRNMVSSAVDAVESEIASTRLTEINTGSHLFKVIGYSSNKGIGVGKCITSDIFTLGGYDWTITYYPDGKSAENKNFLAFYVTLRSDDTKARVKISLTMLSQTGGTPVMCYSSDALTLSTNESWGFLIKREEFEASEHLKDDSFTIRCTVTVIKNSRFTVLPSNLQQQPTGLLERGDGTDVSFNVSGVTFDAHRCVLAARSPVFMAQFFGPLKGKVNQSIEIKDMEPSIFKSMLHFIYSDSVPVLEEARGNKDESVALAQHLLVAADQYGLERLKQLCEMKMYEFIDANNLATTVTLAEQHNCSELKAACIEFIKRPEVLAAVVQTEGFEHMIKSCPTILEELRSKNDSS</sequence>
<dbReference type="InterPro" id="IPR000210">
    <property type="entry name" value="BTB/POZ_dom"/>
</dbReference>
<dbReference type="CDD" id="cd00121">
    <property type="entry name" value="MATH"/>
    <property type="match status" value="1"/>
</dbReference>
<feature type="chain" id="PRO_5042245315" description="BTB domain-containing protein" evidence="3">
    <location>
        <begin position="16"/>
        <end position="369"/>
    </location>
</feature>
<evidence type="ECO:0000313" key="6">
    <source>
        <dbReference type="EMBL" id="KAJ3700988.1"/>
    </source>
</evidence>
<evidence type="ECO:0000256" key="1">
    <source>
        <dbReference type="ARBA" id="ARBA00004906"/>
    </source>
</evidence>
<comment type="similarity">
    <text evidence="2">Belongs to the Tdpoz family.</text>
</comment>
<dbReference type="InterPro" id="IPR056423">
    <property type="entry name" value="BACK_BPM_SPOP"/>
</dbReference>
<dbReference type="SMART" id="SM00225">
    <property type="entry name" value="BTB"/>
    <property type="match status" value="1"/>
</dbReference>
<dbReference type="PROSITE" id="PS50144">
    <property type="entry name" value="MATH"/>
    <property type="match status" value="1"/>
</dbReference>
<feature type="domain" description="MATH" evidence="5">
    <location>
        <begin position="46"/>
        <end position="169"/>
    </location>
</feature>
<dbReference type="Gene3D" id="2.60.210.10">
    <property type="entry name" value="Apoptosis, Tumor Necrosis Factor Receptor Associated Protein 2, Chain A"/>
    <property type="match status" value="1"/>
</dbReference>